<evidence type="ECO:0000256" key="1">
    <source>
        <dbReference type="SAM" id="SignalP"/>
    </source>
</evidence>
<evidence type="ECO:0000313" key="3">
    <source>
        <dbReference type="Proteomes" id="UP001144297"/>
    </source>
</evidence>
<dbReference type="Proteomes" id="UP001144297">
    <property type="component" value="Unassembled WGS sequence"/>
</dbReference>
<comment type="caution">
    <text evidence="2">The sequence shown here is derived from an EMBL/GenBank/DDBJ whole genome shotgun (WGS) entry which is preliminary data.</text>
</comment>
<name>A0A9W6GHH2_9BACT</name>
<feature type="signal peptide" evidence="1">
    <location>
        <begin position="1"/>
        <end position="20"/>
    </location>
</feature>
<proteinExistence type="predicted"/>
<accession>A0A9W6GHH2</accession>
<keyword evidence="1" id="KW-0732">Signal</keyword>
<protein>
    <submittedName>
        <fullName evidence="2">Uncharacterized protein</fullName>
    </submittedName>
</protein>
<evidence type="ECO:0000313" key="2">
    <source>
        <dbReference type="EMBL" id="GLI53966.1"/>
    </source>
</evidence>
<dbReference type="EMBL" id="BSDX01000001">
    <property type="protein sequence ID" value="GLI53966.1"/>
    <property type="molecule type" value="Genomic_DNA"/>
</dbReference>
<feature type="chain" id="PRO_5040800053" evidence="1">
    <location>
        <begin position="21"/>
        <end position="106"/>
    </location>
</feature>
<dbReference type="AlphaFoldDB" id="A0A9W6GHH2"/>
<keyword evidence="3" id="KW-1185">Reference proteome</keyword>
<reference evidence="2" key="1">
    <citation type="submission" date="2022-12" db="EMBL/GenBank/DDBJ databases">
        <title>Reference genome sequencing for broad-spectrum identification of bacterial and archaeal isolates by mass spectrometry.</title>
        <authorList>
            <person name="Sekiguchi Y."/>
            <person name="Tourlousse D.M."/>
        </authorList>
    </citation>
    <scope>NUCLEOTIDE SEQUENCE</scope>
    <source>
        <strain evidence="2">TSL-P1</strain>
    </source>
</reference>
<sequence>MRAIVFAVLAVVFMAGVAFAEVAEKNIVVTDTKVKDYVCKICYEPVPTDRVACETLVAPTLEGVQQMIMAAAEAQQGVDKVTVECSFPTRTEKGCFGYIAEIRLKK</sequence>
<gene>
    <name evidence="2" type="ORF">TISLANDTSLP1_16590</name>
</gene>
<organism evidence="2 3">
    <name type="scientific">Thermodesulfovibrio yellowstonii</name>
    <dbReference type="NCBI Taxonomy" id="28262"/>
    <lineage>
        <taxon>Bacteria</taxon>
        <taxon>Pseudomonadati</taxon>
        <taxon>Nitrospirota</taxon>
        <taxon>Thermodesulfovibrionia</taxon>
        <taxon>Thermodesulfovibrionales</taxon>
        <taxon>Thermodesulfovibrionaceae</taxon>
        <taxon>Thermodesulfovibrio</taxon>
    </lineage>
</organism>